<dbReference type="AlphaFoldDB" id="A0A2N9JDM8"/>
<evidence type="ECO:0000313" key="2">
    <source>
        <dbReference type="Proteomes" id="UP000238164"/>
    </source>
</evidence>
<dbReference type="KEGG" id="mgg:MPLG2_1185"/>
<dbReference type="EMBL" id="LT985188">
    <property type="protein sequence ID" value="SPD86221.1"/>
    <property type="molecule type" value="Genomic_DNA"/>
</dbReference>
<dbReference type="Proteomes" id="UP000238164">
    <property type="component" value="Chromosome 1"/>
</dbReference>
<reference evidence="1 2" key="1">
    <citation type="submission" date="2018-02" db="EMBL/GenBank/DDBJ databases">
        <authorList>
            <person name="Cohen D.B."/>
            <person name="Kent A.D."/>
        </authorList>
    </citation>
    <scope>NUCLEOTIDE SEQUENCE [LARGE SCALE GENOMIC DNA]</scope>
    <source>
        <strain evidence="1">1</strain>
    </source>
</reference>
<sequence>MGLAVVGVLVGRGERVGLGDSLGRGLVRVAVGVGRGVCERVGRAVGGWLWSGSERCWAEGVAVDEGLVQRFCFCPHDPVLGCAKAGPTAKRMATSRAAAPEVVTRSRRHS</sequence>
<gene>
    <name evidence="1" type="ORF">MPLG2_1185</name>
</gene>
<name>A0A2N9JDM8_9ACTN</name>
<accession>A0A2N9JDM8</accession>
<keyword evidence="2" id="KW-1185">Reference proteome</keyword>
<evidence type="ECO:0000313" key="1">
    <source>
        <dbReference type="EMBL" id="SPD86221.1"/>
    </source>
</evidence>
<proteinExistence type="predicted"/>
<organism evidence="1 2">
    <name type="scientific">Micropruina glycogenica</name>
    <dbReference type="NCBI Taxonomy" id="75385"/>
    <lineage>
        <taxon>Bacteria</taxon>
        <taxon>Bacillati</taxon>
        <taxon>Actinomycetota</taxon>
        <taxon>Actinomycetes</taxon>
        <taxon>Propionibacteriales</taxon>
        <taxon>Nocardioidaceae</taxon>
        <taxon>Micropruina</taxon>
    </lineage>
</organism>
<protein>
    <submittedName>
        <fullName evidence="1">Uncharacterized protein</fullName>
    </submittedName>
</protein>